<dbReference type="PANTHER" id="PTHR43124">
    <property type="entry name" value="PURINE EFFLUX PUMP PBUE"/>
    <property type="match status" value="1"/>
</dbReference>
<protein>
    <submittedName>
        <fullName evidence="8">MFS transporter</fullName>
    </submittedName>
</protein>
<feature type="domain" description="Major facilitator superfamily (MFS) profile" evidence="7">
    <location>
        <begin position="7"/>
        <end position="405"/>
    </location>
</feature>
<dbReference type="Gene3D" id="1.20.1250.20">
    <property type="entry name" value="MFS general substrate transporter like domains"/>
    <property type="match status" value="1"/>
</dbReference>
<dbReference type="EMBL" id="JAHCDA010000001">
    <property type="protein sequence ID" value="MBS7810899.1"/>
    <property type="molecule type" value="Genomic_DNA"/>
</dbReference>
<accession>A0ABS5QB23</accession>
<evidence type="ECO:0000256" key="5">
    <source>
        <dbReference type="ARBA" id="ARBA00023136"/>
    </source>
</evidence>
<keyword evidence="9" id="KW-1185">Reference proteome</keyword>
<keyword evidence="3 6" id="KW-0812">Transmembrane</keyword>
<dbReference type="PANTHER" id="PTHR43124:SF3">
    <property type="entry name" value="CHLORAMPHENICOL EFFLUX PUMP RV0191"/>
    <property type="match status" value="1"/>
</dbReference>
<feature type="transmembrane region" description="Helical" evidence="6">
    <location>
        <begin position="281"/>
        <end position="303"/>
    </location>
</feature>
<feature type="transmembrane region" description="Helical" evidence="6">
    <location>
        <begin position="253"/>
        <end position="274"/>
    </location>
</feature>
<name>A0ABS5QB23_9PROT</name>
<evidence type="ECO:0000313" key="8">
    <source>
        <dbReference type="EMBL" id="MBS7810899.1"/>
    </source>
</evidence>
<dbReference type="InterPro" id="IPR036259">
    <property type="entry name" value="MFS_trans_sf"/>
</dbReference>
<keyword evidence="4 6" id="KW-1133">Transmembrane helix</keyword>
<comment type="caution">
    <text evidence="8">The sequence shown here is derived from an EMBL/GenBank/DDBJ whole genome shotgun (WGS) entry which is preliminary data.</text>
</comment>
<keyword evidence="5 6" id="KW-0472">Membrane</keyword>
<feature type="transmembrane region" description="Helical" evidence="6">
    <location>
        <begin position="162"/>
        <end position="181"/>
    </location>
</feature>
<dbReference type="Proteomes" id="UP000766336">
    <property type="component" value="Unassembled WGS sequence"/>
</dbReference>
<evidence type="ECO:0000256" key="6">
    <source>
        <dbReference type="SAM" id="Phobius"/>
    </source>
</evidence>
<sequence length="409" mass="42831">MHTFFRITFPLALVNFLNQASRAVMAVLGPLLALEFELSASDLGLLAAVFFAAYGLAQLPVGLALDIFGARRVQTALALTAGVGFLICALAEDVLALGAGRFVTGIGVAAGLMAMLKANTQWFPRSKVAAMTGSGVFIGGLGGMIATLPLQALIPHTGWRGGFLIFAMLSCVVALWIWLSLDDAPPGHVPPPRRSLLAEIGAFGPIFTHPYFRRFVPAILMLTTMNFVYQGLWAGPWLRDVAGLDHHARGVVLFTYACGSAVGSLLTGQAASFFQARGFSPLMVPAIAMGVMLAIQAILILAPPSGVPALGFIWMCFAMAASAGPAGYAAVGQRFGPELAGRVATAINASMLAVVFLLQIVIGAILDLWPRNAAGGWDATGYGWAMGLTLAVQAAVVLHAWRGRKLLGA</sequence>
<feature type="transmembrane region" description="Helical" evidence="6">
    <location>
        <begin position="46"/>
        <end position="68"/>
    </location>
</feature>
<feature type="transmembrane region" description="Helical" evidence="6">
    <location>
        <begin position="309"/>
        <end position="331"/>
    </location>
</feature>
<feature type="transmembrane region" description="Helical" evidence="6">
    <location>
        <begin position="98"/>
        <end position="116"/>
    </location>
</feature>
<gene>
    <name evidence="8" type="ORF">KHU32_08115</name>
</gene>
<feature type="transmembrane region" description="Helical" evidence="6">
    <location>
        <begin position="75"/>
        <end position="92"/>
    </location>
</feature>
<comment type="subcellular location">
    <subcellularLocation>
        <location evidence="1">Cell membrane</location>
        <topology evidence="1">Multi-pass membrane protein</topology>
    </subcellularLocation>
</comment>
<feature type="transmembrane region" description="Helical" evidence="6">
    <location>
        <begin position="128"/>
        <end position="150"/>
    </location>
</feature>
<dbReference type="InterPro" id="IPR011701">
    <property type="entry name" value="MFS"/>
</dbReference>
<dbReference type="SUPFAM" id="SSF103473">
    <property type="entry name" value="MFS general substrate transporter"/>
    <property type="match status" value="1"/>
</dbReference>
<reference evidence="8 9" key="1">
    <citation type="submission" date="2021-05" db="EMBL/GenBank/DDBJ databases">
        <title>Roseococcus sp. XZZS9, whole genome shotgun sequencing project.</title>
        <authorList>
            <person name="Zhao G."/>
            <person name="Shen L."/>
        </authorList>
    </citation>
    <scope>NUCLEOTIDE SEQUENCE [LARGE SCALE GENOMIC DNA]</scope>
    <source>
        <strain evidence="8 9">XZZS9</strain>
    </source>
</reference>
<organism evidence="8 9">
    <name type="scientific">Roseococcus pinisoli</name>
    <dbReference type="NCBI Taxonomy" id="2835040"/>
    <lineage>
        <taxon>Bacteria</taxon>
        <taxon>Pseudomonadati</taxon>
        <taxon>Pseudomonadota</taxon>
        <taxon>Alphaproteobacteria</taxon>
        <taxon>Acetobacterales</taxon>
        <taxon>Roseomonadaceae</taxon>
        <taxon>Roseococcus</taxon>
    </lineage>
</organism>
<dbReference type="RefSeq" id="WP_213669489.1">
    <property type="nucleotide sequence ID" value="NZ_JAHCDA010000001.1"/>
</dbReference>
<dbReference type="Pfam" id="PF07690">
    <property type="entry name" value="MFS_1"/>
    <property type="match status" value="1"/>
</dbReference>
<feature type="transmembrane region" description="Helical" evidence="6">
    <location>
        <begin position="343"/>
        <end position="369"/>
    </location>
</feature>
<evidence type="ECO:0000313" key="9">
    <source>
        <dbReference type="Proteomes" id="UP000766336"/>
    </source>
</evidence>
<feature type="transmembrane region" description="Helical" evidence="6">
    <location>
        <begin position="215"/>
        <end position="233"/>
    </location>
</feature>
<dbReference type="PROSITE" id="PS50850">
    <property type="entry name" value="MFS"/>
    <property type="match status" value="1"/>
</dbReference>
<evidence type="ECO:0000256" key="2">
    <source>
        <dbReference type="ARBA" id="ARBA00022475"/>
    </source>
</evidence>
<keyword evidence="2" id="KW-1003">Cell membrane</keyword>
<feature type="transmembrane region" description="Helical" evidence="6">
    <location>
        <begin position="381"/>
        <end position="401"/>
    </location>
</feature>
<evidence type="ECO:0000256" key="4">
    <source>
        <dbReference type="ARBA" id="ARBA00022989"/>
    </source>
</evidence>
<evidence type="ECO:0000259" key="7">
    <source>
        <dbReference type="PROSITE" id="PS50850"/>
    </source>
</evidence>
<evidence type="ECO:0000256" key="1">
    <source>
        <dbReference type="ARBA" id="ARBA00004651"/>
    </source>
</evidence>
<dbReference type="InterPro" id="IPR020846">
    <property type="entry name" value="MFS_dom"/>
</dbReference>
<dbReference type="InterPro" id="IPR050189">
    <property type="entry name" value="MFS_Efflux_Transporters"/>
</dbReference>
<proteinExistence type="predicted"/>
<evidence type="ECO:0000256" key="3">
    <source>
        <dbReference type="ARBA" id="ARBA00022692"/>
    </source>
</evidence>